<evidence type="ECO:0000313" key="3">
    <source>
        <dbReference type="EMBL" id="PWA03140.1"/>
    </source>
</evidence>
<evidence type="ECO:0000256" key="2">
    <source>
        <dbReference type="SAM" id="SignalP"/>
    </source>
</evidence>
<sequence length="114" mass="12764">MMNCLFVITFCLISPATAQIDTMYSSNIARYIVIPIIFILAITVAIYLSVRKKGTRVVAVQTPAPLNYPQTANVVYQIPVPEYQPISPIILNIPNQPEYQVPVNEPPPMYTPKN</sequence>
<proteinExistence type="predicted"/>
<evidence type="ECO:0000256" key="1">
    <source>
        <dbReference type="SAM" id="Phobius"/>
    </source>
</evidence>
<keyword evidence="2" id="KW-0732">Signal</keyword>
<feature type="signal peptide" evidence="2">
    <location>
        <begin position="1"/>
        <end position="18"/>
    </location>
</feature>
<reference evidence="3 4" key="1">
    <citation type="journal article" date="2018" name="MBio">
        <title>Comparative Genomics Reveals the Core Gene Toolbox for the Fungus-Insect Symbiosis.</title>
        <authorList>
            <person name="Wang Y."/>
            <person name="Stata M."/>
            <person name="Wang W."/>
            <person name="Stajich J.E."/>
            <person name="White M.M."/>
            <person name="Moncalvo J.M."/>
        </authorList>
    </citation>
    <scope>NUCLEOTIDE SEQUENCE [LARGE SCALE GENOMIC DNA]</scope>
    <source>
        <strain evidence="3 4">AUS-126-30</strain>
    </source>
</reference>
<feature type="chain" id="PRO_5015657231" evidence="2">
    <location>
        <begin position="19"/>
        <end position="114"/>
    </location>
</feature>
<evidence type="ECO:0000313" key="4">
    <source>
        <dbReference type="Proteomes" id="UP000245591"/>
    </source>
</evidence>
<keyword evidence="4" id="KW-1185">Reference proteome</keyword>
<keyword evidence="1" id="KW-0472">Membrane</keyword>
<dbReference type="EMBL" id="MBFU01000028">
    <property type="protein sequence ID" value="PWA03140.1"/>
    <property type="molecule type" value="Genomic_DNA"/>
</dbReference>
<feature type="transmembrane region" description="Helical" evidence="1">
    <location>
        <begin position="28"/>
        <end position="48"/>
    </location>
</feature>
<protein>
    <submittedName>
        <fullName evidence="3">Uncharacterized protein</fullName>
    </submittedName>
</protein>
<keyword evidence="1" id="KW-0812">Transmembrane</keyword>
<keyword evidence="1" id="KW-1133">Transmembrane helix</keyword>
<accession>A0A2U1JDG4</accession>
<organism evidence="3 4">
    <name type="scientific">Smittium angustum</name>
    <dbReference type="NCBI Taxonomy" id="133377"/>
    <lineage>
        <taxon>Eukaryota</taxon>
        <taxon>Fungi</taxon>
        <taxon>Fungi incertae sedis</taxon>
        <taxon>Zoopagomycota</taxon>
        <taxon>Kickxellomycotina</taxon>
        <taxon>Harpellomycetes</taxon>
        <taxon>Harpellales</taxon>
        <taxon>Legeriomycetaceae</taxon>
        <taxon>Smittium</taxon>
    </lineage>
</organism>
<name>A0A2U1JDG4_SMIAN</name>
<gene>
    <name evidence="3" type="ORF">BB558_000693</name>
</gene>
<comment type="caution">
    <text evidence="3">The sequence shown here is derived from an EMBL/GenBank/DDBJ whole genome shotgun (WGS) entry which is preliminary data.</text>
</comment>
<dbReference type="Proteomes" id="UP000245591">
    <property type="component" value="Unassembled WGS sequence"/>
</dbReference>
<dbReference type="AlphaFoldDB" id="A0A2U1JDG4"/>